<protein>
    <submittedName>
        <fullName evidence="2">UDP-glucose 4-epimerase</fullName>
        <ecNumber evidence="2">5.1.3.2</ecNumber>
    </submittedName>
</protein>
<dbReference type="PANTHER" id="PTHR43245:SF13">
    <property type="entry name" value="UDP-D-APIOSE_UDP-D-XYLOSE SYNTHASE 2"/>
    <property type="match status" value="1"/>
</dbReference>
<proteinExistence type="predicted"/>
<comment type="caution">
    <text evidence="2">The sequence shown here is derived from an EMBL/GenBank/DDBJ whole genome shotgun (WGS) entry which is preliminary data.</text>
</comment>
<dbReference type="InterPro" id="IPR001509">
    <property type="entry name" value="Epimerase_deHydtase"/>
</dbReference>
<dbReference type="Gene3D" id="3.90.25.10">
    <property type="entry name" value="UDP-galactose 4-epimerase, domain 1"/>
    <property type="match status" value="1"/>
</dbReference>
<dbReference type="PRINTS" id="PR01713">
    <property type="entry name" value="NUCEPIMERASE"/>
</dbReference>
<evidence type="ECO:0000313" key="3">
    <source>
        <dbReference type="Proteomes" id="UP000315440"/>
    </source>
</evidence>
<dbReference type="InterPro" id="IPR050177">
    <property type="entry name" value="Lipid_A_modif_metabolic_enz"/>
</dbReference>
<dbReference type="EMBL" id="SJPQ01000002">
    <property type="protein sequence ID" value="TWT88445.1"/>
    <property type="molecule type" value="Genomic_DNA"/>
</dbReference>
<dbReference type="InterPro" id="IPR036291">
    <property type="entry name" value="NAD(P)-bd_dom_sf"/>
</dbReference>
<dbReference type="AlphaFoldDB" id="A0A5C5ZN03"/>
<dbReference type="GO" id="GO:0003978">
    <property type="term" value="F:UDP-glucose 4-epimerase activity"/>
    <property type="evidence" value="ECO:0007669"/>
    <property type="project" value="UniProtKB-EC"/>
</dbReference>
<dbReference type="Proteomes" id="UP000315440">
    <property type="component" value="Unassembled WGS sequence"/>
</dbReference>
<keyword evidence="2" id="KW-0413">Isomerase</keyword>
<feature type="domain" description="NAD-dependent epimerase/dehydratase" evidence="1">
    <location>
        <begin position="5"/>
        <end position="240"/>
    </location>
</feature>
<dbReference type="EC" id="5.1.3.2" evidence="2"/>
<dbReference type="PANTHER" id="PTHR43245">
    <property type="entry name" value="BIFUNCTIONAL POLYMYXIN RESISTANCE PROTEIN ARNA"/>
    <property type="match status" value="1"/>
</dbReference>
<dbReference type="Gene3D" id="3.40.50.720">
    <property type="entry name" value="NAD(P)-binding Rossmann-like Domain"/>
    <property type="match status" value="1"/>
</dbReference>
<reference evidence="2 3" key="1">
    <citation type="submission" date="2019-02" db="EMBL/GenBank/DDBJ databases">
        <title>Deep-cultivation of Planctomycetes and their phenomic and genomic characterization uncovers novel biology.</title>
        <authorList>
            <person name="Wiegand S."/>
            <person name="Jogler M."/>
            <person name="Boedeker C."/>
            <person name="Pinto D."/>
            <person name="Vollmers J."/>
            <person name="Rivas-Marin E."/>
            <person name="Kohn T."/>
            <person name="Peeters S.H."/>
            <person name="Heuer A."/>
            <person name="Rast P."/>
            <person name="Oberbeckmann S."/>
            <person name="Bunk B."/>
            <person name="Jeske O."/>
            <person name="Meyerdierks A."/>
            <person name="Storesund J.E."/>
            <person name="Kallscheuer N."/>
            <person name="Luecker S."/>
            <person name="Lage O.M."/>
            <person name="Pohl T."/>
            <person name="Merkel B.J."/>
            <person name="Hornburger P."/>
            <person name="Mueller R.-W."/>
            <person name="Bruemmer F."/>
            <person name="Labrenz M."/>
            <person name="Spormann A.M."/>
            <person name="Op Den Camp H."/>
            <person name="Overmann J."/>
            <person name="Amann R."/>
            <person name="Jetten M.S.M."/>
            <person name="Mascher T."/>
            <person name="Medema M.H."/>
            <person name="Devos D.P."/>
            <person name="Kaster A.-K."/>
            <person name="Ovreas L."/>
            <person name="Rohde M."/>
            <person name="Galperin M.Y."/>
            <person name="Jogler C."/>
        </authorList>
    </citation>
    <scope>NUCLEOTIDE SEQUENCE [LARGE SCALE GENOMIC DNA]</scope>
    <source>
        <strain evidence="2 3">Mal64</strain>
    </source>
</reference>
<organism evidence="2 3">
    <name type="scientific">Pseudobythopirellula maris</name>
    <dbReference type="NCBI Taxonomy" id="2527991"/>
    <lineage>
        <taxon>Bacteria</taxon>
        <taxon>Pseudomonadati</taxon>
        <taxon>Planctomycetota</taxon>
        <taxon>Planctomycetia</taxon>
        <taxon>Pirellulales</taxon>
        <taxon>Lacipirellulaceae</taxon>
        <taxon>Pseudobythopirellula</taxon>
    </lineage>
</organism>
<dbReference type="RefSeq" id="WP_146399508.1">
    <property type="nucleotide sequence ID" value="NZ_SJPQ01000002.1"/>
</dbReference>
<dbReference type="CDD" id="cd05256">
    <property type="entry name" value="UDP_AE_SDR_e"/>
    <property type="match status" value="1"/>
</dbReference>
<sequence length="313" mass="32932">MALHLVTGGAGFIGSHIATKLVERGDTVRVLDNLLTGFRKNLDHLGDRVEFVEGSVTDPAAVARAVDGAEVVYHEAAIASVPRSVANPLESHGATATGVVTVLEAARTAGVRRVVFAASSAAYGDRPTPVKSETDPVDPLSPYAAAKLAGEAYCMAYSKSMGLDAVALRYFNVYGPRQDPHSEYSAVIPIFVTKMLAGERPHVFGDGGQSRDFVFVEDVARANLLAADAPQAAGQVINVATGERVSLLDLIAAINAALGSNIEPVFDPPRAGDVRESLADIGKARELLGYEPSVAFAEGLKRSIDYYRAIAGQ</sequence>
<name>A0A5C5ZN03_9BACT</name>
<dbReference type="Pfam" id="PF01370">
    <property type="entry name" value="Epimerase"/>
    <property type="match status" value="1"/>
</dbReference>
<dbReference type="SUPFAM" id="SSF51735">
    <property type="entry name" value="NAD(P)-binding Rossmann-fold domains"/>
    <property type="match status" value="1"/>
</dbReference>
<evidence type="ECO:0000259" key="1">
    <source>
        <dbReference type="Pfam" id="PF01370"/>
    </source>
</evidence>
<accession>A0A5C5ZN03</accession>
<gene>
    <name evidence="2" type="ORF">Mal64_19260</name>
</gene>
<evidence type="ECO:0000313" key="2">
    <source>
        <dbReference type="EMBL" id="TWT88445.1"/>
    </source>
</evidence>
<dbReference type="OrthoDB" id="258549at2"/>
<keyword evidence="3" id="KW-1185">Reference proteome</keyword>